<dbReference type="InterPro" id="IPR050090">
    <property type="entry name" value="Tyrosine_recombinase_XerCD"/>
</dbReference>
<reference evidence="9" key="1">
    <citation type="journal article" date="2018" name="Genome Biol.">
        <title>SKESA: strategic k-mer extension for scrupulous assemblies.</title>
        <authorList>
            <person name="Souvorov A."/>
            <person name="Agarwala R."/>
            <person name="Lipman D.J."/>
        </authorList>
    </citation>
    <scope>NUCLEOTIDE SEQUENCE</scope>
    <source>
        <strain evidence="9">405-87</strain>
    </source>
</reference>
<dbReference type="InterPro" id="IPR013762">
    <property type="entry name" value="Integrase-like_cat_sf"/>
</dbReference>
<evidence type="ECO:0000259" key="8">
    <source>
        <dbReference type="PROSITE" id="PS51898"/>
    </source>
</evidence>
<dbReference type="AlphaFoldDB" id="A0A753B5U6"/>
<keyword evidence="7" id="KW-1133">Transmembrane helix</keyword>
<protein>
    <submittedName>
        <fullName evidence="9">Tyrosine-type recombinase/integrase</fullName>
    </submittedName>
</protein>
<dbReference type="GO" id="GO:0003677">
    <property type="term" value="F:DNA binding"/>
    <property type="evidence" value="ECO:0007669"/>
    <property type="project" value="InterPro"/>
</dbReference>
<dbReference type="EMBL" id="DAAWID010000113">
    <property type="protein sequence ID" value="HAF7989925.1"/>
    <property type="molecule type" value="Genomic_DNA"/>
</dbReference>
<keyword evidence="7" id="KW-0812">Transmembrane</keyword>
<evidence type="ECO:0000256" key="3">
    <source>
        <dbReference type="ARBA" id="ARBA00022908"/>
    </source>
</evidence>
<organism evidence="9">
    <name type="scientific">Salmonella enterica subsp. houtenae serovar 45:g,z51:-</name>
    <dbReference type="NCBI Taxonomy" id="1967611"/>
    <lineage>
        <taxon>Bacteria</taxon>
        <taxon>Pseudomonadati</taxon>
        <taxon>Pseudomonadota</taxon>
        <taxon>Gammaproteobacteria</taxon>
        <taxon>Enterobacterales</taxon>
        <taxon>Enterobacteriaceae</taxon>
        <taxon>Salmonella</taxon>
    </lineage>
</organism>
<dbReference type="PROSITE" id="PS51898">
    <property type="entry name" value="TYR_RECOMBINASE"/>
    <property type="match status" value="1"/>
</dbReference>
<keyword evidence="4" id="KW-0805">Transcription regulation</keyword>
<evidence type="ECO:0000256" key="6">
    <source>
        <dbReference type="ARBA" id="ARBA00023172"/>
    </source>
</evidence>
<dbReference type="PANTHER" id="PTHR30349">
    <property type="entry name" value="PHAGE INTEGRASE-RELATED"/>
    <property type="match status" value="1"/>
</dbReference>
<dbReference type="Pfam" id="PF00589">
    <property type="entry name" value="Phage_integrase"/>
    <property type="match status" value="1"/>
</dbReference>
<dbReference type="NCBIfam" id="NF007370">
    <property type="entry name" value="PRK09870.1"/>
    <property type="match status" value="1"/>
</dbReference>
<sequence>MSSSALSVSYAALIFPTLSLPGFSCVIIHFFLFFFLWSASVQKRKFLTPEEVSLLLDAALCGANPERNHCLILMAFLHGFRVSELLRLRLSDIDLHGRQIHVARLKNSFSTVHPLIPREVRSLRAWLRVRKKMADTGNDWLFISRSGFPLSRQQFYYLLTRISHKAGLPVCAHPHMLRHACGYALADNGADTRLIQDYLGHRNIRHTVRYTASNAARFGGVWRRKRGRKGQQNDPKCKPATMTGGKHIRIFTPFVRVLL</sequence>
<evidence type="ECO:0000256" key="2">
    <source>
        <dbReference type="ARBA" id="ARBA00022558"/>
    </source>
</evidence>
<dbReference type="InterPro" id="IPR011010">
    <property type="entry name" value="DNA_brk_join_enz"/>
</dbReference>
<feature type="domain" description="Tyr recombinase" evidence="8">
    <location>
        <begin position="42"/>
        <end position="223"/>
    </location>
</feature>
<dbReference type="GO" id="GO:0006310">
    <property type="term" value="P:DNA recombination"/>
    <property type="evidence" value="ECO:0007669"/>
    <property type="project" value="UniProtKB-KW"/>
</dbReference>
<keyword evidence="7" id="KW-0472">Membrane</keyword>
<keyword evidence="6" id="KW-0233">DNA recombination</keyword>
<dbReference type="Gene3D" id="1.10.443.10">
    <property type="entry name" value="Intergrase catalytic core"/>
    <property type="match status" value="1"/>
</dbReference>
<evidence type="ECO:0000256" key="1">
    <source>
        <dbReference type="ARBA" id="ARBA00008857"/>
    </source>
</evidence>
<dbReference type="PANTHER" id="PTHR30349:SF62">
    <property type="entry name" value="TYPE 1 FIMBRIAE REGULATORY PROTEIN FIMB-RELATED"/>
    <property type="match status" value="1"/>
</dbReference>
<evidence type="ECO:0000256" key="7">
    <source>
        <dbReference type="SAM" id="Phobius"/>
    </source>
</evidence>
<dbReference type="NCBIfam" id="NF007371">
    <property type="entry name" value="PRK09871.1"/>
    <property type="match status" value="1"/>
</dbReference>
<gene>
    <name evidence="9" type="ORF">GND80_004871</name>
</gene>
<comment type="caution">
    <text evidence="9">The sequence shown here is derived from an EMBL/GenBank/DDBJ whole genome shotgun (WGS) entry which is preliminary data.</text>
</comment>
<feature type="transmembrane region" description="Helical" evidence="7">
    <location>
        <begin position="12"/>
        <end position="37"/>
    </location>
</feature>
<evidence type="ECO:0000256" key="4">
    <source>
        <dbReference type="ARBA" id="ARBA00023015"/>
    </source>
</evidence>
<keyword evidence="3" id="KW-0229">DNA integration</keyword>
<keyword evidence="2" id="KW-1029">Fimbrium biogenesis</keyword>
<comment type="similarity">
    <text evidence="1">Belongs to the 'phage' integrase family.</text>
</comment>
<dbReference type="SUPFAM" id="SSF56349">
    <property type="entry name" value="DNA breaking-rejoining enzymes"/>
    <property type="match status" value="1"/>
</dbReference>
<keyword evidence="5" id="KW-0804">Transcription</keyword>
<reference evidence="9" key="2">
    <citation type="submission" date="2018-07" db="EMBL/GenBank/DDBJ databases">
        <authorList>
            <consortium name="NCBI Pathogen Detection Project"/>
        </authorList>
    </citation>
    <scope>NUCLEOTIDE SEQUENCE</scope>
    <source>
        <strain evidence="9">405-87</strain>
    </source>
</reference>
<accession>A0A753B5U6</accession>
<proteinExistence type="inferred from homology"/>
<evidence type="ECO:0000256" key="5">
    <source>
        <dbReference type="ARBA" id="ARBA00023163"/>
    </source>
</evidence>
<name>A0A753B5U6_SALHO</name>
<evidence type="ECO:0000313" key="9">
    <source>
        <dbReference type="EMBL" id="HAF7989925.1"/>
    </source>
</evidence>
<dbReference type="GO" id="GO:0015074">
    <property type="term" value="P:DNA integration"/>
    <property type="evidence" value="ECO:0007669"/>
    <property type="project" value="UniProtKB-KW"/>
</dbReference>
<dbReference type="InterPro" id="IPR002104">
    <property type="entry name" value="Integrase_catalytic"/>
</dbReference>